<organism evidence="3 4">
    <name type="scientific">Streptomyces evansiae</name>
    <dbReference type="NCBI Taxonomy" id="3075535"/>
    <lineage>
        <taxon>Bacteria</taxon>
        <taxon>Bacillati</taxon>
        <taxon>Actinomycetota</taxon>
        <taxon>Actinomycetes</taxon>
        <taxon>Kitasatosporales</taxon>
        <taxon>Streptomycetaceae</taxon>
        <taxon>Streptomyces</taxon>
    </lineage>
</organism>
<evidence type="ECO:0000313" key="3">
    <source>
        <dbReference type="EMBL" id="MDT0415338.1"/>
    </source>
</evidence>
<evidence type="ECO:0008006" key="5">
    <source>
        <dbReference type="Google" id="ProtNLM"/>
    </source>
</evidence>
<protein>
    <recommendedName>
        <fullName evidence="5">Lipoprotein</fullName>
    </recommendedName>
</protein>
<evidence type="ECO:0000313" key="4">
    <source>
        <dbReference type="Proteomes" id="UP001183607"/>
    </source>
</evidence>
<feature type="signal peptide" evidence="2">
    <location>
        <begin position="1"/>
        <end position="30"/>
    </location>
</feature>
<sequence length="335" mass="34599">MSNTAWGRWRTGRVVGAAIAVALLGGAATACNGDDSGDKKSDAKPAAGKSSAAHAGDVDPQEALKAASDKVSTFKSVTVDMTTKAPAATAGVGGATATKGKLGWDPLAMDMVVKTGQAEAGMPAEIPMKWDGDVMYMDMGTDGAAQMDGKRWMKIDLAAAAKAGGAGDAMEQFDQLMGSFNQGPAMQIDMLRAAKGVKYVGTEKVGGVEAKHFRGTVAGDALLNTEGTFKGMDAETQKQLRDTFKKSGLKSQDMDLWIGADDLLVRADSKAVTKDGAVTTKALYSDFTGALKVTAPPAGQTMDLMKMLQGIGDLTKDGGPSDADMKELEDALGGE</sequence>
<feature type="compositionally biased region" description="Low complexity" evidence="1">
    <location>
        <begin position="44"/>
        <end position="55"/>
    </location>
</feature>
<dbReference type="Proteomes" id="UP001183607">
    <property type="component" value="Unassembled WGS sequence"/>
</dbReference>
<dbReference type="EMBL" id="JAVRER010000008">
    <property type="protein sequence ID" value="MDT0415338.1"/>
    <property type="molecule type" value="Genomic_DNA"/>
</dbReference>
<dbReference type="RefSeq" id="WP_093853976.1">
    <property type="nucleotide sequence ID" value="NZ_JAVRER010000008.1"/>
</dbReference>
<dbReference type="SUPFAM" id="SSF89392">
    <property type="entry name" value="Prokaryotic lipoproteins and lipoprotein localization factors"/>
    <property type="match status" value="1"/>
</dbReference>
<comment type="caution">
    <text evidence="3">The sequence shown here is derived from an EMBL/GenBank/DDBJ whole genome shotgun (WGS) entry which is preliminary data.</text>
</comment>
<dbReference type="AlphaFoldDB" id="A0ABD5E1Q4"/>
<feature type="region of interest" description="Disordered" evidence="1">
    <location>
        <begin position="315"/>
        <end position="335"/>
    </location>
</feature>
<feature type="region of interest" description="Disordered" evidence="1">
    <location>
        <begin position="31"/>
        <end position="60"/>
    </location>
</feature>
<dbReference type="Gene3D" id="2.50.20.20">
    <property type="match status" value="1"/>
</dbReference>
<evidence type="ECO:0000256" key="1">
    <source>
        <dbReference type="SAM" id="MobiDB-lite"/>
    </source>
</evidence>
<feature type="chain" id="PRO_5044843177" description="Lipoprotein" evidence="2">
    <location>
        <begin position="31"/>
        <end position="335"/>
    </location>
</feature>
<name>A0ABD5E1Q4_9ACTN</name>
<keyword evidence="2" id="KW-0732">Signal</keyword>
<gene>
    <name evidence="3" type="ORF">RM574_07520</name>
</gene>
<reference evidence="4" key="1">
    <citation type="submission" date="2023-07" db="EMBL/GenBank/DDBJ databases">
        <title>30 novel species of actinomycetes from the DSMZ collection.</title>
        <authorList>
            <person name="Nouioui I."/>
        </authorList>
    </citation>
    <scope>NUCLEOTIDE SEQUENCE [LARGE SCALE GENOMIC DNA]</scope>
    <source>
        <strain evidence="4">DSM 41982</strain>
    </source>
</reference>
<accession>A0ABD5E1Q4</accession>
<dbReference type="InterPro" id="IPR029046">
    <property type="entry name" value="LolA/LolB/LppX"/>
</dbReference>
<proteinExistence type="predicted"/>
<evidence type="ECO:0000256" key="2">
    <source>
        <dbReference type="SAM" id="SignalP"/>
    </source>
</evidence>